<keyword evidence="6 13" id="KW-1133">Transmembrane helix</keyword>
<name>A0AAD3R9D7_LATJO</name>
<evidence type="ECO:0008006" key="16">
    <source>
        <dbReference type="Google" id="ProtNLM"/>
    </source>
</evidence>
<evidence type="ECO:0000256" key="9">
    <source>
        <dbReference type="ARBA" id="ARBA00023170"/>
    </source>
</evidence>
<sequence length="225" mass="25027">MTVSSFFTARYLHRHMRRMAQTGSCFSAPRIQSQLRVTIAGISQGVLYFLYNTFYLFDSFTYFFSPHFVLSSWISFTVTTLYISGTTVNLCIGQAMFRQGAADVWRALKALCGVGVVTNDVILHSVKAHFFFCLCVMVMSSGSTVVYLCRHMGRMVANGQPLSCPRFRGQARVTVTGILQGVMHHIQPGNRSGSVQAKSSRHLDQSHSVQNTNSLNKEDDTGAQT</sequence>
<feature type="transmembrane region" description="Helical" evidence="13">
    <location>
        <begin position="69"/>
        <end position="92"/>
    </location>
</feature>
<dbReference type="InterPro" id="IPR007960">
    <property type="entry name" value="TAS2R"/>
</dbReference>
<feature type="transmembrane region" description="Helical" evidence="13">
    <location>
        <begin position="129"/>
        <end position="149"/>
    </location>
</feature>
<evidence type="ECO:0000313" key="15">
    <source>
        <dbReference type="Proteomes" id="UP001279410"/>
    </source>
</evidence>
<dbReference type="PANTHER" id="PTHR11394:SF137">
    <property type="entry name" value="C-X-C CHEMOKINE RECEPTOR TYPE 3 ISOFORM X1-RELATED"/>
    <property type="match status" value="1"/>
</dbReference>
<feature type="compositionally biased region" description="Polar residues" evidence="12">
    <location>
        <begin position="206"/>
        <end position="215"/>
    </location>
</feature>
<dbReference type="EMBL" id="BRZM01000038">
    <property type="protein sequence ID" value="GLD59956.1"/>
    <property type="molecule type" value="Genomic_DNA"/>
</dbReference>
<keyword evidence="9" id="KW-0675">Receptor</keyword>
<proteinExistence type="inferred from homology"/>
<evidence type="ECO:0000256" key="11">
    <source>
        <dbReference type="RuleBase" id="RU004423"/>
    </source>
</evidence>
<evidence type="ECO:0000256" key="13">
    <source>
        <dbReference type="SAM" id="Phobius"/>
    </source>
</evidence>
<dbReference type="GO" id="GO:0016020">
    <property type="term" value="C:membrane"/>
    <property type="evidence" value="ECO:0007669"/>
    <property type="project" value="UniProtKB-SubCell"/>
</dbReference>
<evidence type="ECO:0000256" key="6">
    <source>
        <dbReference type="ARBA" id="ARBA00022989"/>
    </source>
</evidence>
<dbReference type="AlphaFoldDB" id="A0AAD3R9D7"/>
<feature type="region of interest" description="Disordered" evidence="12">
    <location>
        <begin position="190"/>
        <end position="225"/>
    </location>
</feature>
<evidence type="ECO:0000256" key="5">
    <source>
        <dbReference type="ARBA" id="ARBA00022692"/>
    </source>
</evidence>
<feature type="compositionally biased region" description="Basic and acidic residues" evidence="12">
    <location>
        <begin position="216"/>
        <end position="225"/>
    </location>
</feature>
<keyword evidence="8 13" id="KW-0472">Membrane</keyword>
<evidence type="ECO:0000256" key="2">
    <source>
        <dbReference type="ARBA" id="ARBA00007376"/>
    </source>
</evidence>
<keyword evidence="4" id="KW-0716">Sensory transduction</keyword>
<dbReference type="GO" id="GO:0033038">
    <property type="term" value="F:bitter taste receptor activity"/>
    <property type="evidence" value="ECO:0007669"/>
    <property type="project" value="InterPro"/>
</dbReference>
<reference evidence="14" key="1">
    <citation type="submission" date="2022-08" db="EMBL/GenBank/DDBJ databases">
        <title>Genome sequencing of akame (Lates japonicus).</title>
        <authorList>
            <person name="Hashiguchi Y."/>
            <person name="Takahashi H."/>
        </authorList>
    </citation>
    <scope>NUCLEOTIDE SEQUENCE</scope>
    <source>
        <strain evidence="14">Kochi</strain>
    </source>
</reference>
<keyword evidence="5 13" id="KW-0812">Transmembrane</keyword>
<evidence type="ECO:0000313" key="14">
    <source>
        <dbReference type="EMBL" id="GLD59956.1"/>
    </source>
</evidence>
<feature type="transmembrane region" description="Helical" evidence="13">
    <location>
        <begin position="37"/>
        <end position="57"/>
    </location>
</feature>
<dbReference type="Proteomes" id="UP001279410">
    <property type="component" value="Unassembled WGS sequence"/>
</dbReference>
<accession>A0AAD3R9D7</accession>
<gene>
    <name evidence="14" type="ORF">AKAME5_001190700</name>
</gene>
<keyword evidence="10" id="KW-0807">Transducer</keyword>
<dbReference type="PANTHER" id="PTHR11394">
    <property type="entry name" value="TASTE RECEPTOR TYPE 2"/>
    <property type="match status" value="1"/>
</dbReference>
<evidence type="ECO:0000256" key="4">
    <source>
        <dbReference type="ARBA" id="ARBA00022606"/>
    </source>
</evidence>
<evidence type="ECO:0000256" key="12">
    <source>
        <dbReference type="SAM" id="MobiDB-lite"/>
    </source>
</evidence>
<evidence type="ECO:0000256" key="1">
    <source>
        <dbReference type="ARBA" id="ARBA00004141"/>
    </source>
</evidence>
<comment type="similarity">
    <text evidence="2 11">Belongs to the G-protein coupled receptor T2R family.</text>
</comment>
<dbReference type="GO" id="GO:0004930">
    <property type="term" value="F:G protein-coupled receptor activity"/>
    <property type="evidence" value="ECO:0007669"/>
    <property type="project" value="UniProtKB-KW"/>
</dbReference>
<keyword evidence="3" id="KW-0919">Taste</keyword>
<comment type="caution">
    <text evidence="14">The sequence shown here is derived from an EMBL/GenBank/DDBJ whole genome shotgun (WGS) entry which is preliminary data.</text>
</comment>
<evidence type="ECO:0000256" key="7">
    <source>
        <dbReference type="ARBA" id="ARBA00023040"/>
    </source>
</evidence>
<protein>
    <recommendedName>
        <fullName evidence="16">Transmembrane protein</fullName>
    </recommendedName>
</protein>
<keyword evidence="7" id="KW-0297">G-protein coupled receptor</keyword>
<evidence type="ECO:0000256" key="10">
    <source>
        <dbReference type="ARBA" id="ARBA00023224"/>
    </source>
</evidence>
<organism evidence="14 15">
    <name type="scientific">Lates japonicus</name>
    <name type="common">Japanese lates</name>
    <dbReference type="NCBI Taxonomy" id="270547"/>
    <lineage>
        <taxon>Eukaryota</taxon>
        <taxon>Metazoa</taxon>
        <taxon>Chordata</taxon>
        <taxon>Craniata</taxon>
        <taxon>Vertebrata</taxon>
        <taxon>Euteleostomi</taxon>
        <taxon>Actinopterygii</taxon>
        <taxon>Neopterygii</taxon>
        <taxon>Teleostei</taxon>
        <taxon>Neoteleostei</taxon>
        <taxon>Acanthomorphata</taxon>
        <taxon>Carangaria</taxon>
        <taxon>Carangaria incertae sedis</taxon>
        <taxon>Centropomidae</taxon>
        <taxon>Lates</taxon>
    </lineage>
</organism>
<keyword evidence="15" id="KW-1185">Reference proteome</keyword>
<evidence type="ECO:0000256" key="8">
    <source>
        <dbReference type="ARBA" id="ARBA00023136"/>
    </source>
</evidence>
<feature type="transmembrane region" description="Helical" evidence="13">
    <location>
        <begin position="104"/>
        <end position="123"/>
    </location>
</feature>
<dbReference type="Pfam" id="PF05296">
    <property type="entry name" value="TAS2R"/>
    <property type="match status" value="1"/>
</dbReference>
<evidence type="ECO:0000256" key="3">
    <source>
        <dbReference type="ARBA" id="ARBA00022480"/>
    </source>
</evidence>
<comment type="subcellular location">
    <subcellularLocation>
        <location evidence="1">Membrane</location>
        <topology evidence="1">Multi-pass membrane protein</topology>
    </subcellularLocation>
</comment>